<keyword evidence="1" id="KW-0223">Dioxygenase</keyword>
<dbReference type="RefSeq" id="WP_305110215.1">
    <property type="nucleotide sequence ID" value="NZ_JAUTIX010000001.1"/>
</dbReference>
<keyword evidence="1" id="KW-0560">Oxidoreductase</keyword>
<evidence type="ECO:0000313" key="1">
    <source>
        <dbReference type="EMBL" id="MDP0396857.1"/>
    </source>
</evidence>
<dbReference type="AlphaFoldDB" id="A0AA90N771"/>
<organism evidence="1 2">
    <name type="scientific">Tsukamurella strandjordii</name>
    <dbReference type="NCBI Taxonomy" id="147577"/>
    <lineage>
        <taxon>Bacteria</taxon>
        <taxon>Bacillati</taxon>
        <taxon>Actinomycetota</taxon>
        <taxon>Actinomycetes</taxon>
        <taxon>Mycobacteriales</taxon>
        <taxon>Tsukamurellaceae</taxon>
        <taxon>Tsukamurella</taxon>
    </lineage>
</organism>
<dbReference type="Pfam" id="PF05721">
    <property type="entry name" value="PhyH"/>
    <property type="match status" value="1"/>
</dbReference>
<accession>A0AA90N771</accession>
<reference evidence="1" key="1">
    <citation type="submission" date="2023-08" db="EMBL/GenBank/DDBJ databases">
        <title>The draft genome of Tsukamurella strandjordii strain 050030.</title>
        <authorList>
            <person name="Zhao F."/>
            <person name="Feng Y."/>
            <person name="Zong Z."/>
        </authorList>
    </citation>
    <scope>NUCLEOTIDE SEQUENCE</scope>
    <source>
        <strain evidence="1">050030</strain>
    </source>
</reference>
<dbReference type="Gene3D" id="2.60.120.620">
    <property type="entry name" value="q2cbj1_9rhob like domain"/>
    <property type="match status" value="1"/>
</dbReference>
<comment type="caution">
    <text evidence="1">The sequence shown here is derived from an EMBL/GenBank/DDBJ whole genome shotgun (WGS) entry which is preliminary data.</text>
</comment>
<dbReference type="GO" id="GO:0016706">
    <property type="term" value="F:2-oxoglutarate-dependent dioxygenase activity"/>
    <property type="evidence" value="ECO:0007669"/>
    <property type="project" value="UniProtKB-ARBA"/>
</dbReference>
<dbReference type="Proteomes" id="UP001178281">
    <property type="component" value="Unassembled WGS sequence"/>
</dbReference>
<proteinExistence type="predicted"/>
<keyword evidence="2" id="KW-1185">Reference proteome</keyword>
<evidence type="ECO:0000313" key="2">
    <source>
        <dbReference type="Proteomes" id="UP001178281"/>
    </source>
</evidence>
<dbReference type="InterPro" id="IPR008775">
    <property type="entry name" value="Phytyl_CoA_dOase-like"/>
</dbReference>
<protein>
    <submittedName>
        <fullName evidence="1">Phytanoyl-CoA dioxygenase family protein</fullName>
    </submittedName>
</protein>
<sequence length="270" mass="29789">MNPTEGNHVLTEQQVEAFVRDGFVRLDAAFSPETAAAGREILWDDLAVTAGCRPDAPSTWEQPVVRLGEHGEEPFRTAATAPAIRAAADQLVGVGRWLPRISLGTFPVRFPSDEDPVDTGWHVDAGFPGDDPTNFLRWRVNRRSDGRALLMLFLFSDVGPDDAPTRIRVGSHRRIADELQRYGDTGVEVFAMSDEYRSTEDCPEVRATGSAGDVYLCHPFLVHAAQPLRPGAGRQPRFLAQPPLLPRYRTDLARSDDDHTPVERAILLGA</sequence>
<name>A0AA90N771_9ACTN</name>
<dbReference type="EMBL" id="JAUTIX010000001">
    <property type="protein sequence ID" value="MDP0396857.1"/>
    <property type="molecule type" value="Genomic_DNA"/>
</dbReference>
<dbReference type="SUPFAM" id="SSF51197">
    <property type="entry name" value="Clavaminate synthase-like"/>
    <property type="match status" value="1"/>
</dbReference>
<gene>
    <name evidence="1" type="ORF">Q7X28_02855</name>
</gene>